<evidence type="ECO:0000313" key="2">
    <source>
        <dbReference type="EMBL" id="TGG36560.1"/>
    </source>
</evidence>
<name>A0A4Z0V2A0_9BACT</name>
<dbReference type="EMBL" id="SJSA01000004">
    <property type="protein sequence ID" value="TGG34958.1"/>
    <property type="molecule type" value="Genomic_DNA"/>
</dbReference>
<sequence>MEANLIKRNGVVTIDKDFDLMCSLLRNGEYTVKIVRKTQPRTISQNSLMWMWYKCMEEATGTPKEDFHDYYKAKYLSRDVVVGRRWYRVPGSTTDLNTLQMTNYLEKVKADAATEFGIMLPLPEDRNYQAFISEYRIR</sequence>
<accession>A0A4Z0V2A0</accession>
<dbReference type="Proteomes" id="UP000297635">
    <property type="component" value="Unassembled WGS sequence"/>
</dbReference>
<evidence type="ECO:0000313" key="3">
    <source>
        <dbReference type="Proteomes" id="UP000297635"/>
    </source>
</evidence>
<dbReference type="SUPFAM" id="SSF103370">
    <property type="entry name" value="NinB"/>
    <property type="match status" value="1"/>
</dbReference>
<evidence type="ECO:0000313" key="1">
    <source>
        <dbReference type="EMBL" id="TGG34958.1"/>
    </source>
</evidence>
<gene>
    <name evidence="2" type="ORF">EZ315_12015</name>
    <name evidence="1" type="ORF">EZ315_15995</name>
</gene>
<comment type="caution">
    <text evidence="2">The sequence shown here is derived from an EMBL/GenBank/DDBJ whole genome shotgun (WGS) entry which is preliminary data.</text>
</comment>
<dbReference type="EMBL" id="SJSA01000002">
    <property type="protein sequence ID" value="TGG36560.1"/>
    <property type="molecule type" value="Genomic_DNA"/>
</dbReference>
<dbReference type="RefSeq" id="WP_135472293.1">
    <property type="nucleotide sequence ID" value="NZ_SJSA01000002.1"/>
</dbReference>
<proteinExistence type="predicted"/>
<dbReference type="GeneID" id="82151284"/>
<dbReference type="Gene3D" id="1.10.3790.10">
    <property type="entry name" value="NinB"/>
    <property type="match status" value="1"/>
</dbReference>
<dbReference type="InterPro" id="IPR036619">
    <property type="entry name" value="NinB_sf"/>
</dbReference>
<keyword evidence="1" id="KW-0614">Plasmid</keyword>
<dbReference type="AlphaFoldDB" id="A0A4Z0V2A0"/>
<keyword evidence="3" id="KW-1185">Reference proteome</keyword>
<reference evidence="2 3" key="1">
    <citation type="submission" date="2019-02" db="EMBL/GenBank/DDBJ databases">
        <title>Isolation and identification of novel species under the genus Muribaculum.</title>
        <authorList>
            <person name="Miyake S."/>
            <person name="Ding Y."/>
            <person name="Low A."/>
            <person name="Soh M."/>
            <person name="Seedorf H."/>
        </authorList>
    </citation>
    <scope>NUCLEOTIDE SEQUENCE [LARGE SCALE GENOMIC DNA]</scope>
    <source>
        <strain evidence="2 3">TLL-A3</strain>
        <plasmid evidence="1">pTAA-3-2</plasmid>
    </source>
</reference>
<geneLocation type="plasmid" evidence="1">
    <name>pTAA-3-2</name>
</geneLocation>
<protein>
    <submittedName>
        <fullName evidence="2">Uncharacterized protein</fullName>
    </submittedName>
</protein>
<organism evidence="2 3">
    <name type="scientific">Duncaniella freteri</name>
    <dbReference type="NCBI Taxonomy" id="2530391"/>
    <lineage>
        <taxon>Bacteria</taxon>
        <taxon>Pseudomonadati</taxon>
        <taxon>Bacteroidota</taxon>
        <taxon>Bacteroidia</taxon>
        <taxon>Bacteroidales</taxon>
        <taxon>Muribaculaceae</taxon>
        <taxon>Duncaniella</taxon>
    </lineage>
</organism>